<organism evidence="10 11">
    <name type="scientific">Chara braunii</name>
    <name type="common">Braun's stonewort</name>
    <dbReference type="NCBI Taxonomy" id="69332"/>
    <lineage>
        <taxon>Eukaryota</taxon>
        <taxon>Viridiplantae</taxon>
        <taxon>Streptophyta</taxon>
        <taxon>Charophyceae</taxon>
        <taxon>Charales</taxon>
        <taxon>Characeae</taxon>
        <taxon>Chara</taxon>
    </lineage>
</organism>
<evidence type="ECO:0000313" key="11">
    <source>
        <dbReference type="Proteomes" id="UP000265515"/>
    </source>
</evidence>
<protein>
    <submittedName>
        <fullName evidence="10">Uncharacterized protein</fullName>
    </submittedName>
</protein>
<dbReference type="GO" id="GO:0005509">
    <property type="term" value="F:calcium ion binding"/>
    <property type="evidence" value="ECO:0007669"/>
    <property type="project" value="InterPro"/>
</dbReference>
<name>A0A388LHM4_CHABU</name>
<dbReference type="InterPro" id="IPR008797">
    <property type="entry name" value="PSII_PsbQ"/>
</dbReference>
<dbReference type="AlphaFoldDB" id="A0A388LHM4"/>
<evidence type="ECO:0000256" key="7">
    <source>
        <dbReference type="ARBA" id="ARBA00023136"/>
    </source>
</evidence>
<dbReference type="Gramene" id="GBG81761">
    <property type="protein sequence ID" value="GBG81761"/>
    <property type="gene ID" value="CBR_g33939"/>
</dbReference>
<evidence type="ECO:0000256" key="9">
    <source>
        <dbReference type="ARBA" id="ARBA00035649"/>
    </source>
</evidence>
<dbReference type="SUPFAM" id="SSF101112">
    <property type="entry name" value="Oxygen-evolving enhancer protein 3"/>
    <property type="match status" value="1"/>
</dbReference>
<dbReference type="GO" id="GO:0019898">
    <property type="term" value="C:extrinsic component of membrane"/>
    <property type="evidence" value="ECO:0007669"/>
    <property type="project" value="InterPro"/>
</dbReference>
<comment type="caution">
    <text evidence="10">The sequence shown here is derived from an EMBL/GenBank/DDBJ whole genome shotgun (WGS) entry which is preliminary data.</text>
</comment>
<keyword evidence="6" id="KW-0793">Thylakoid</keyword>
<reference evidence="10 11" key="1">
    <citation type="journal article" date="2018" name="Cell">
        <title>The Chara Genome: Secondary Complexity and Implications for Plant Terrestrialization.</title>
        <authorList>
            <person name="Nishiyama T."/>
            <person name="Sakayama H."/>
            <person name="Vries J.D."/>
            <person name="Buschmann H."/>
            <person name="Saint-Marcoux D."/>
            <person name="Ullrich K.K."/>
            <person name="Haas F.B."/>
            <person name="Vanderstraeten L."/>
            <person name="Becker D."/>
            <person name="Lang D."/>
            <person name="Vosolsobe S."/>
            <person name="Rombauts S."/>
            <person name="Wilhelmsson P.K.I."/>
            <person name="Janitza P."/>
            <person name="Kern R."/>
            <person name="Heyl A."/>
            <person name="Rumpler F."/>
            <person name="Villalobos L.I.A.C."/>
            <person name="Clay J.M."/>
            <person name="Skokan R."/>
            <person name="Toyoda A."/>
            <person name="Suzuki Y."/>
            <person name="Kagoshima H."/>
            <person name="Schijlen E."/>
            <person name="Tajeshwar N."/>
            <person name="Catarino B."/>
            <person name="Hetherington A.J."/>
            <person name="Saltykova A."/>
            <person name="Bonnot C."/>
            <person name="Breuninger H."/>
            <person name="Symeonidi A."/>
            <person name="Radhakrishnan G.V."/>
            <person name="Van Nieuwerburgh F."/>
            <person name="Deforce D."/>
            <person name="Chang C."/>
            <person name="Karol K.G."/>
            <person name="Hedrich R."/>
            <person name="Ulvskov P."/>
            <person name="Glockner G."/>
            <person name="Delwiche C.F."/>
            <person name="Petrasek J."/>
            <person name="Van de Peer Y."/>
            <person name="Friml J."/>
            <person name="Beilby M."/>
            <person name="Dolan L."/>
            <person name="Kohara Y."/>
            <person name="Sugano S."/>
            <person name="Fujiyama A."/>
            <person name="Delaux P.-M."/>
            <person name="Quint M."/>
            <person name="TheiBen G."/>
            <person name="Hagemann M."/>
            <person name="Harholt J."/>
            <person name="Dunand C."/>
            <person name="Zachgo S."/>
            <person name="Langdale J."/>
            <person name="Maumus F."/>
            <person name="Straeten D.V.D."/>
            <person name="Gould S.B."/>
            <person name="Rensing S.A."/>
        </authorList>
    </citation>
    <scope>NUCLEOTIDE SEQUENCE [LARGE SCALE GENOMIC DNA]</scope>
    <source>
        <strain evidence="10 11">S276</strain>
    </source>
</reference>
<keyword evidence="3" id="KW-0602">Photosynthesis</keyword>
<evidence type="ECO:0000256" key="3">
    <source>
        <dbReference type="ARBA" id="ARBA00022531"/>
    </source>
</evidence>
<evidence type="ECO:0000256" key="5">
    <source>
        <dbReference type="ARBA" id="ARBA00022946"/>
    </source>
</evidence>
<evidence type="ECO:0000256" key="2">
    <source>
        <dbReference type="ARBA" id="ARBA00022528"/>
    </source>
</evidence>
<dbReference type="InterPro" id="IPR023222">
    <property type="entry name" value="PsbQ-like_dom_sf"/>
</dbReference>
<dbReference type="GO" id="GO:0009767">
    <property type="term" value="P:photosynthetic electron transport chain"/>
    <property type="evidence" value="ECO:0007669"/>
    <property type="project" value="TreeGrafter"/>
</dbReference>
<evidence type="ECO:0000256" key="6">
    <source>
        <dbReference type="ARBA" id="ARBA00023078"/>
    </source>
</evidence>
<dbReference type="GO" id="GO:0009654">
    <property type="term" value="C:photosystem II oxygen evolving complex"/>
    <property type="evidence" value="ECO:0007669"/>
    <property type="project" value="InterPro"/>
</dbReference>
<dbReference type="EMBL" id="BFEA01000386">
    <property type="protein sequence ID" value="GBG81761.1"/>
    <property type="molecule type" value="Genomic_DNA"/>
</dbReference>
<dbReference type="GO" id="GO:0009535">
    <property type="term" value="C:chloroplast thylakoid membrane"/>
    <property type="evidence" value="ECO:0007669"/>
    <property type="project" value="UniProtKB-SubCell"/>
</dbReference>
<keyword evidence="2" id="KW-0150">Chloroplast</keyword>
<proteinExistence type="inferred from homology"/>
<dbReference type="STRING" id="69332.A0A388LHM4"/>
<keyword evidence="4" id="KW-0934">Plastid</keyword>
<sequence>MAASTLSAANTAMAAASLAGATTKVEISNPATRASRVFAPAAKSSTRSLRSFAVRAQAESQEESGADHISRRFAVNALAAAVASTAIALSGPAFAERINIGAPPAAFGGLPGTGNADEARDLDKPLKQRFYLQRLPTAETLARVKQSADEIVNVKPLIEKKQWPYVQNELRSQAGALRFDLSNLLAEKPKSDRTQLKALQKQLFEKIEELDYAARSKNLDKALKLYGEAVPLLNDVVSKFSG</sequence>
<evidence type="ECO:0000256" key="1">
    <source>
        <dbReference type="ARBA" id="ARBA00004334"/>
    </source>
</evidence>
<comment type="subcellular location">
    <subcellularLocation>
        <location evidence="1">Plastid</location>
        <location evidence="1">Chloroplast thylakoid membrane</location>
    </subcellularLocation>
</comment>
<evidence type="ECO:0000313" key="10">
    <source>
        <dbReference type="EMBL" id="GBG81761.1"/>
    </source>
</evidence>
<evidence type="ECO:0000256" key="8">
    <source>
        <dbReference type="ARBA" id="ARBA00023276"/>
    </source>
</evidence>
<dbReference type="PANTHER" id="PTHR33399">
    <property type="entry name" value="OXYGEN-EVOLVING ENHANCER PROTEIN 3-1, CHLOROPLASTIC"/>
    <property type="match status" value="1"/>
</dbReference>
<keyword evidence="8" id="KW-0604">Photosystem II</keyword>
<dbReference type="Gene3D" id="1.20.120.290">
    <property type="entry name" value="Oxygen-evolving enhancer protein 3 (PsbQ), four-helix up-down bundle"/>
    <property type="match status" value="1"/>
</dbReference>
<keyword evidence="11" id="KW-1185">Reference proteome</keyword>
<dbReference type="Pfam" id="PF05757">
    <property type="entry name" value="PsbQ"/>
    <property type="match status" value="1"/>
</dbReference>
<dbReference type="OrthoDB" id="497707at2759"/>
<gene>
    <name evidence="10" type="ORF">CBR_g33939</name>
</gene>
<keyword evidence="5" id="KW-0809">Transit peptide</keyword>
<dbReference type="InterPro" id="IPR054099">
    <property type="entry name" value="PSII_PsbQ_pln"/>
</dbReference>
<keyword evidence="7" id="KW-0472">Membrane</keyword>
<evidence type="ECO:0000256" key="4">
    <source>
        <dbReference type="ARBA" id="ARBA00022640"/>
    </source>
</evidence>
<accession>A0A388LHM4</accession>
<comment type="similarity">
    <text evidence="9">Belongs to the PsbQ family.</text>
</comment>
<dbReference type="OMA" id="RINIGAP"/>
<dbReference type="PANTHER" id="PTHR33399:SF3">
    <property type="entry name" value="OXYGEN-EVOLVING ENHANCER PROTEIN 3-1, CHLOROPLASTIC"/>
    <property type="match status" value="1"/>
</dbReference>
<dbReference type="Proteomes" id="UP000265515">
    <property type="component" value="Unassembled WGS sequence"/>
</dbReference>